<reference evidence="5 6" key="1">
    <citation type="submission" date="2018-11" db="EMBL/GenBank/DDBJ databases">
        <authorList>
            <person name="Stevens M.J."/>
            <person name="Cernela N."/>
            <person name="Spoerry Serrano N."/>
            <person name="Schmitt S."/>
            <person name="Schrenzel J."/>
            <person name="Stephan R."/>
        </authorList>
    </citation>
    <scope>NUCLEOTIDE SEQUENCE [LARGE SCALE GENOMIC DNA]</scope>
    <source>
        <strain evidence="5 6">SS1014</strain>
    </source>
</reference>
<gene>
    <name evidence="5" type="ORF">EJA00_00300</name>
</gene>
<organism evidence="5 6">
    <name type="scientific">Streptococcus suis</name>
    <dbReference type="NCBI Taxonomy" id="1307"/>
    <lineage>
        <taxon>Bacteria</taxon>
        <taxon>Bacillati</taxon>
        <taxon>Bacillota</taxon>
        <taxon>Bacilli</taxon>
        <taxon>Lactobacillales</taxon>
        <taxon>Streptococcaceae</taxon>
        <taxon>Streptococcus</taxon>
    </lineage>
</organism>
<evidence type="ECO:0000313" key="5">
    <source>
        <dbReference type="EMBL" id="RRR50419.1"/>
    </source>
</evidence>
<keyword evidence="5" id="KW-0255">Endonuclease</keyword>
<dbReference type="AlphaFoldDB" id="A0A426T926"/>
<dbReference type="InterPro" id="IPR044946">
    <property type="entry name" value="Restrct_endonuc_typeI_TRD_sf"/>
</dbReference>
<dbReference type="GO" id="GO:0004519">
    <property type="term" value="F:endonuclease activity"/>
    <property type="evidence" value="ECO:0007669"/>
    <property type="project" value="UniProtKB-KW"/>
</dbReference>
<comment type="caution">
    <text evidence="5">The sequence shown here is derived from an EMBL/GenBank/DDBJ whole genome shotgun (WGS) entry which is preliminary data.</text>
</comment>
<protein>
    <submittedName>
        <fullName evidence="5">Restriction endonuclease subunit S</fullName>
    </submittedName>
</protein>
<dbReference type="GO" id="GO:0009307">
    <property type="term" value="P:DNA restriction-modification system"/>
    <property type="evidence" value="ECO:0007669"/>
    <property type="project" value="UniProtKB-KW"/>
</dbReference>
<dbReference type="GO" id="GO:0003677">
    <property type="term" value="F:DNA binding"/>
    <property type="evidence" value="ECO:0007669"/>
    <property type="project" value="UniProtKB-KW"/>
</dbReference>
<evidence type="ECO:0000256" key="1">
    <source>
        <dbReference type="ARBA" id="ARBA00010923"/>
    </source>
</evidence>
<keyword evidence="5" id="KW-0378">Hydrolase</keyword>
<dbReference type="SUPFAM" id="SSF116734">
    <property type="entry name" value="DNA methylase specificity domain"/>
    <property type="match status" value="1"/>
</dbReference>
<evidence type="ECO:0000313" key="6">
    <source>
        <dbReference type="Proteomes" id="UP000273973"/>
    </source>
</evidence>
<evidence type="ECO:0000256" key="2">
    <source>
        <dbReference type="ARBA" id="ARBA00022747"/>
    </source>
</evidence>
<keyword evidence="5" id="KW-0540">Nuclease</keyword>
<evidence type="ECO:0000256" key="3">
    <source>
        <dbReference type="ARBA" id="ARBA00023125"/>
    </source>
</evidence>
<accession>A0A426T926</accession>
<dbReference type="Pfam" id="PF01420">
    <property type="entry name" value="Methylase_S"/>
    <property type="match status" value="1"/>
</dbReference>
<feature type="domain" description="Type I restriction modification DNA specificity" evidence="4">
    <location>
        <begin position="98"/>
        <end position="158"/>
    </location>
</feature>
<dbReference type="InterPro" id="IPR000055">
    <property type="entry name" value="Restrct_endonuc_typeI_TRD"/>
</dbReference>
<dbReference type="EMBL" id="RSDG01000001">
    <property type="protein sequence ID" value="RRR50419.1"/>
    <property type="molecule type" value="Genomic_DNA"/>
</dbReference>
<dbReference type="InterPro" id="IPR052021">
    <property type="entry name" value="Type-I_RS_S_subunit"/>
</dbReference>
<evidence type="ECO:0000259" key="4">
    <source>
        <dbReference type="Pfam" id="PF01420"/>
    </source>
</evidence>
<proteinExistence type="inferred from homology"/>
<keyword evidence="2" id="KW-0680">Restriction system</keyword>
<name>A0A426T926_STRSU</name>
<comment type="similarity">
    <text evidence="1">Belongs to the type-I restriction system S methylase family.</text>
</comment>
<sequence>MGEIEREILNPQLSPSNLFEEYSMPAFDMDRRPAYVLGKDMLSTRFKIQRSSLLINKLNVRHRRIWLVDAPSENAICSSEFLPFVSGVVNLEFLKAFFLSDETTKKMEELSTGTSNSQNRVSPKDIINFKIPLPTLPEQEAIGSFFSDLDQLITLHQRK</sequence>
<dbReference type="PANTHER" id="PTHR30408:SF12">
    <property type="entry name" value="TYPE I RESTRICTION ENZYME MJAVIII SPECIFICITY SUBUNIT"/>
    <property type="match status" value="1"/>
</dbReference>
<dbReference type="Proteomes" id="UP000273973">
    <property type="component" value="Unassembled WGS sequence"/>
</dbReference>
<reference evidence="5 6" key="2">
    <citation type="submission" date="2018-12" db="EMBL/GenBank/DDBJ databases">
        <title>Whole-genome sequences of fifteen clinical Streptococcus suis strains isolated from pigs between 2006 and 2018.</title>
        <authorList>
            <person name="Stevens M.J.A."/>
            <person name="Cernela N."/>
            <person name="Spoerry Serrano N."/>
            <person name="Schmitt S."/>
            <person name="Schrenzel J."/>
            <person name="Stephan R."/>
        </authorList>
    </citation>
    <scope>NUCLEOTIDE SEQUENCE [LARGE SCALE GENOMIC DNA]</scope>
    <source>
        <strain evidence="5 6">SS1014</strain>
    </source>
</reference>
<dbReference type="PANTHER" id="PTHR30408">
    <property type="entry name" value="TYPE-1 RESTRICTION ENZYME ECOKI SPECIFICITY PROTEIN"/>
    <property type="match status" value="1"/>
</dbReference>
<keyword evidence="3" id="KW-0238">DNA-binding</keyword>
<dbReference type="Gene3D" id="3.90.220.20">
    <property type="entry name" value="DNA methylase specificity domains"/>
    <property type="match status" value="1"/>
</dbReference>